<dbReference type="EMBL" id="AJAQ01000014">
    <property type="protein sequence ID" value="EOH94857.1"/>
    <property type="molecule type" value="Genomic_DNA"/>
</dbReference>
<sequence length="91" mass="10201">MKQRVNNQTIARTVILALALINQILAIAGKGTIDIAESDIYQIASLGATVITTLIAWWKNNSFSKDAIEADDYLNELRKYPVKDDHENNVR</sequence>
<evidence type="ECO:0000256" key="4">
    <source>
        <dbReference type="ARBA" id="ARBA00023136"/>
    </source>
</evidence>
<dbReference type="GO" id="GO:0016020">
    <property type="term" value="C:membrane"/>
    <property type="evidence" value="ECO:0007669"/>
    <property type="project" value="UniProtKB-SubCell"/>
</dbReference>
<comment type="caution">
    <text evidence="6">The sequence shown here is derived from an EMBL/GenBank/DDBJ whole genome shotgun (WGS) entry which is preliminary data.</text>
</comment>
<dbReference type="InterPro" id="IPR006479">
    <property type="entry name" value="Holin"/>
</dbReference>
<dbReference type="Pfam" id="PF04688">
    <property type="entry name" value="Holin_SPP1"/>
    <property type="match status" value="1"/>
</dbReference>
<dbReference type="NCBIfam" id="TIGR01592">
    <property type="entry name" value="holin_SPP1"/>
    <property type="match status" value="1"/>
</dbReference>
<evidence type="ECO:0000256" key="1">
    <source>
        <dbReference type="ARBA" id="ARBA00004370"/>
    </source>
</evidence>
<name>R2QED9_9ENTE</name>
<keyword evidence="7" id="KW-1185">Reference proteome</keyword>
<protein>
    <submittedName>
        <fullName evidence="6">SPP1 family holin</fullName>
    </submittedName>
</protein>
<evidence type="ECO:0000313" key="6">
    <source>
        <dbReference type="EMBL" id="EOH94857.1"/>
    </source>
</evidence>
<gene>
    <name evidence="6" type="ORF">UAU_01779</name>
</gene>
<proteinExistence type="predicted"/>
<dbReference type="Proteomes" id="UP000013782">
    <property type="component" value="Unassembled WGS sequence"/>
</dbReference>
<dbReference type="PATRIC" id="fig|1158607.3.peg.1743"/>
<evidence type="ECO:0000256" key="2">
    <source>
        <dbReference type="ARBA" id="ARBA00022692"/>
    </source>
</evidence>
<dbReference type="OrthoDB" id="2353897at2"/>
<evidence type="ECO:0000313" key="7">
    <source>
        <dbReference type="Proteomes" id="UP000013782"/>
    </source>
</evidence>
<dbReference type="RefSeq" id="WP_010756776.1">
    <property type="nucleotide sequence ID" value="NZ_ASWD01000006.1"/>
</dbReference>
<accession>R2QED9</accession>
<keyword evidence="2 5" id="KW-0812">Transmembrane</keyword>
<feature type="transmembrane region" description="Helical" evidence="5">
    <location>
        <begin position="9"/>
        <end position="28"/>
    </location>
</feature>
<comment type="subcellular location">
    <subcellularLocation>
        <location evidence="1">Membrane</location>
    </subcellularLocation>
</comment>
<dbReference type="AlphaFoldDB" id="R2QED9"/>
<keyword evidence="3 5" id="KW-1133">Transmembrane helix</keyword>
<organism evidence="6 7">
    <name type="scientific">Enterococcus pallens ATCC BAA-351</name>
    <dbReference type="NCBI Taxonomy" id="1158607"/>
    <lineage>
        <taxon>Bacteria</taxon>
        <taxon>Bacillati</taxon>
        <taxon>Bacillota</taxon>
        <taxon>Bacilli</taxon>
        <taxon>Lactobacillales</taxon>
        <taxon>Enterococcaceae</taxon>
        <taxon>Enterococcus</taxon>
    </lineage>
</organism>
<dbReference type="STRING" id="160454.RV10_GL004925"/>
<evidence type="ECO:0000256" key="5">
    <source>
        <dbReference type="SAM" id="Phobius"/>
    </source>
</evidence>
<dbReference type="HOGENOM" id="CLU_174074_2_1_9"/>
<feature type="transmembrane region" description="Helical" evidence="5">
    <location>
        <begin position="40"/>
        <end position="58"/>
    </location>
</feature>
<reference evidence="6 7" key="1">
    <citation type="submission" date="2013-02" db="EMBL/GenBank/DDBJ databases">
        <title>The Genome Sequence of Enterococcus pallens BAA-351.</title>
        <authorList>
            <consortium name="The Broad Institute Genome Sequencing Platform"/>
            <consortium name="The Broad Institute Genome Sequencing Center for Infectious Disease"/>
            <person name="Earl A.M."/>
            <person name="Gilmore M.S."/>
            <person name="Lebreton F."/>
            <person name="Walker B."/>
            <person name="Young S.K."/>
            <person name="Zeng Q."/>
            <person name="Gargeya S."/>
            <person name="Fitzgerald M."/>
            <person name="Haas B."/>
            <person name="Abouelleil A."/>
            <person name="Alvarado L."/>
            <person name="Arachchi H.M."/>
            <person name="Berlin A.M."/>
            <person name="Chapman S.B."/>
            <person name="Dewar J."/>
            <person name="Goldberg J."/>
            <person name="Griggs A."/>
            <person name="Gujja S."/>
            <person name="Hansen M."/>
            <person name="Howarth C."/>
            <person name="Imamovic A."/>
            <person name="Larimer J."/>
            <person name="McCowan C."/>
            <person name="Murphy C."/>
            <person name="Neiman D."/>
            <person name="Pearson M."/>
            <person name="Priest M."/>
            <person name="Roberts A."/>
            <person name="Saif S."/>
            <person name="Shea T."/>
            <person name="Sisk P."/>
            <person name="Sykes S."/>
            <person name="Wortman J."/>
            <person name="Nusbaum C."/>
            <person name="Birren B."/>
        </authorList>
    </citation>
    <scope>NUCLEOTIDE SEQUENCE [LARGE SCALE GENOMIC DNA]</scope>
    <source>
        <strain evidence="6 7">ATCC BAA-351</strain>
    </source>
</reference>
<keyword evidence="4 5" id="KW-0472">Membrane</keyword>
<evidence type="ECO:0000256" key="3">
    <source>
        <dbReference type="ARBA" id="ARBA00022989"/>
    </source>
</evidence>
<dbReference type="eggNOG" id="ENOG5033B7V">
    <property type="taxonomic scope" value="Bacteria"/>
</dbReference>